<name>A0A2G4YN52_9PROT</name>
<dbReference type="InParanoid" id="A0A2G4YN52"/>
<organism evidence="1 2">
    <name type="scientific">Paremcibacter congregatus</name>
    <dbReference type="NCBI Taxonomy" id="2043170"/>
    <lineage>
        <taxon>Bacteria</taxon>
        <taxon>Pseudomonadati</taxon>
        <taxon>Pseudomonadota</taxon>
        <taxon>Alphaproteobacteria</taxon>
        <taxon>Emcibacterales</taxon>
        <taxon>Emcibacteraceae</taxon>
        <taxon>Paremcibacter</taxon>
    </lineage>
</organism>
<evidence type="ECO:0000313" key="2">
    <source>
        <dbReference type="Proteomes" id="UP000229730"/>
    </source>
</evidence>
<accession>A0A2G4YN52</accession>
<comment type="caution">
    <text evidence="1">The sequence shown here is derived from an EMBL/GenBank/DDBJ whole genome shotgun (WGS) entry which is preliminary data.</text>
</comment>
<proteinExistence type="predicted"/>
<dbReference type="NCBIfam" id="NF047637">
    <property type="entry name" value="lipo_CC0125"/>
    <property type="match status" value="1"/>
</dbReference>
<protein>
    <submittedName>
        <fullName evidence="1">Uncharacterized protein</fullName>
    </submittedName>
</protein>
<reference evidence="1 2" key="1">
    <citation type="submission" date="2017-10" db="EMBL/GenBank/DDBJ databases">
        <title>Frigbacter circumglobatus gen. nov. sp. nov., isolated from sediment cultured in situ.</title>
        <authorList>
            <person name="Zhao Z."/>
        </authorList>
    </citation>
    <scope>NUCLEOTIDE SEQUENCE [LARGE SCALE GENOMIC DNA]</scope>
    <source>
        <strain evidence="1 2">ZYL</strain>
    </source>
</reference>
<evidence type="ECO:0000313" key="1">
    <source>
        <dbReference type="EMBL" id="PHZ83738.1"/>
    </source>
</evidence>
<gene>
    <name evidence="1" type="ORF">CRD36_15325</name>
</gene>
<dbReference type="AlphaFoldDB" id="A0A2G4YN52"/>
<keyword evidence="2" id="KW-1185">Reference proteome</keyword>
<dbReference type="Proteomes" id="UP000229730">
    <property type="component" value="Unassembled WGS sequence"/>
</dbReference>
<sequence>MAGTLGLLGSIAESGSKAHYREVGEAGIAACTTVLASGYFDDGGSWERHVNILRARAIHYLEVKNGDAALADLQKIDEVAGSHADDIFYQRSLGLSVKYLEGVALIMNDNADAARGAFKAFSDMRPYSKNLQSLGLKYMTDDRLAVIERMVRLDSDYLYLHATLLDIQDGQEVKAAENWAHLVAGGFRKKASYKTAEMQESFSGLVSAKDIQIITTSDPVTIGMAAIAAARVGQMAQAEAFMEQAKTTLVGAPEKQNDREDIIRRLRRLSTDNAEDLVGMQDVLVKAYGQYYNRDLVGARDTLVSSSKKFPVWPALLDLLEKLQRIIPEENRLGLMKVDVEAAWFKLRNTKAFSNKTGKNFVTSLFERLPSLEKKSQMNSYSGKVWFFKGSGFSEKELGKDRYEIKFVGDVSSRTVVEELSLLRAADLARQSKKTGFIISDITNYTRTRYSTYNGVRMGAGTPAGYMTSLTVTFVDPDKLPDRWIMHKGRILMTDKVWQDLSSVYVKSKN</sequence>
<dbReference type="EMBL" id="PDEM01000031">
    <property type="protein sequence ID" value="PHZ83738.1"/>
    <property type="molecule type" value="Genomic_DNA"/>
</dbReference>